<feature type="non-terminal residue" evidence="2">
    <location>
        <position position="28"/>
    </location>
</feature>
<organism evidence="2 3">
    <name type="scientific">Trifolium pratense</name>
    <name type="common">Red clover</name>
    <dbReference type="NCBI Taxonomy" id="57577"/>
    <lineage>
        <taxon>Eukaryota</taxon>
        <taxon>Viridiplantae</taxon>
        <taxon>Streptophyta</taxon>
        <taxon>Embryophyta</taxon>
        <taxon>Tracheophyta</taxon>
        <taxon>Spermatophyta</taxon>
        <taxon>Magnoliopsida</taxon>
        <taxon>eudicotyledons</taxon>
        <taxon>Gunneridae</taxon>
        <taxon>Pentapetalae</taxon>
        <taxon>rosids</taxon>
        <taxon>fabids</taxon>
        <taxon>Fabales</taxon>
        <taxon>Fabaceae</taxon>
        <taxon>Papilionoideae</taxon>
        <taxon>50 kb inversion clade</taxon>
        <taxon>NPAAA clade</taxon>
        <taxon>Hologalegina</taxon>
        <taxon>IRL clade</taxon>
        <taxon>Trifolieae</taxon>
        <taxon>Trifolium</taxon>
    </lineage>
</organism>
<reference evidence="2 3" key="1">
    <citation type="journal article" date="2014" name="Am. J. Bot.">
        <title>Genome assembly and annotation for red clover (Trifolium pratense; Fabaceae).</title>
        <authorList>
            <person name="Istvanek J."/>
            <person name="Jaros M."/>
            <person name="Krenek A."/>
            <person name="Repkova J."/>
        </authorList>
    </citation>
    <scope>NUCLEOTIDE SEQUENCE [LARGE SCALE GENOMIC DNA]</scope>
    <source>
        <strain evidence="3">cv. Tatra</strain>
        <tissue evidence="2">Young leaves</tissue>
    </source>
</reference>
<dbReference type="STRING" id="57577.A0A2K3KAY3"/>
<dbReference type="GO" id="GO:0016491">
    <property type="term" value="F:oxidoreductase activity"/>
    <property type="evidence" value="ECO:0007669"/>
    <property type="project" value="InterPro"/>
</dbReference>
<proteinExistence type="predicted"/>
<dbReference type="Gene3D" id="3.40.50.720">
    <property type="entry name" value="NAD(P)-binding Rossmann-like Domain"/>
    <property type="match status" value="1"/>
</dbReference>
<dbReference type="InterPro" id="IPR006096">
    <property type="entry name" value="Glu/Leu/Phe/Val/Trp_DH_C"/>
</dbReference>
<evidence type="ECO:0000259" key="1">
    <source>
        <dbReference type="Pfam" id="PF00208"/>
    </source>
</evidence>
<dbReference type="AlphaFoldDB" id="A0A2K3KAY3"/>
<dbReference type="Pfam" id="PF00208">
    <property type="entry name" value="ELFV_dehydrog"/>
    <property type="match status" value="1"/>
</dbReference>
<accession>A0A2K3KAY3</accession>
<dbReference type="SUPFAM" id="SSF51735">
    <property type="entry name" value="NAD(P)-binding Rossmann-fold domains"/>
    <property type="match status" value="1"/>
</dbReference>
<sequence length="28" mass="3113">MSRENANEIKAKFIVEAANHPTDPDADE</sequence>
<feature type="domain" description="Glutamate/phenylalanine/leucine/valine/L-tryptophan dehydrogenase C-terminal" evidence="1">
    <location>
        <begin position="2"/>
        <end position="28"/>
    </location>
</feature>
<dbReference type="GO" id="GO:0006520">
    <property type="term" value="P:amino acid metabolic process"/>
    <property type="evidence" value="ECO:0007669"/>
    <property type="project" value="InterPro"/>
</dbReference>
<dbReference type="EMBL" id="ASHM01155479">
    <property type="protein sequence ID" value="PNX63447.1"/>
    <property type="molecule type" value="Genomic_DNA"/>
</dbReference>
<evidence type="ECO:0000313" key="3">
    <source>
        <dbReference type="Proteomes" id="UP000236291"/>
    </source>
</evidence>
<gene>
    <name evidence="2" type="ORF">L195_g061631</name>
</gene>
<name>A0A2K3KAY3_TRIPR</name>
<dbReference type="InterPro" id="IPR036291">
    <property type="entry name" value="NAD(P)-bd_dom_sf"/>
</dbReference>
<protein>
    <submittedName>
        <fullName evidence="2">NADP-specific glutamate dehydrogenase</fullName>
    </submittedName>
</protein>
<reference evidence="2 3" key="2">
    <citation type="journal article" date="2017" name="Front. Plant Sci.">
        <title>Gene Classification and Mining of Molecular Markers Useful in Red Clover (Trifolium pratense) Breeding.</title>
        <authorList>
            <person name="Istvanek J."/>
            <person name="Dluhosova J."/>
            <person name="Dluhos P."/>
            <person name="Patkova L."/>
            <person name="Nedelnik J."/>
            <person name="Repkova J."/>
        </authorList>
    </citation>
    <scope>NUCLEOTIDE SEQUENCE [LARGE SCALE GENOMIC DNA]</scope>
    <source>
        <strain evidence="3">cv. Tatra</strain>
        <tissue evidence="2">Young leaves</tissue>
    </source>
</reference>
<comment type="caution">
    <text evidence="2">The sequence shown here is derived from an EMBL/GenBank/DDBJ whole genome shotgun (WGS) entry which is preliminary data.</text>
</comment>
<evidence type="ECO:0000313" key="2">
    <source>
        <dbReference type="EMBL" id="PNX63447.1"/>
    </source>
</evidence>
<dbReference type="Proteomes" id="UP000236291">
    <property type="component" value="Unassembled WGS sequence"/>
</dbReference>